<protein>
    <recommendedName>
        <fullName evidence="3">Reverse transcriptase</fullName>
    </recommendedName>
</protein>
<organism evidence="1 2">
    <name type="scientific">Pelobates cultripes</name>
    <name type="common">Western spadefoot toad</name>
    <dbReference type="NCBI Taxonomy" id="61616"/>
    <lineage>
        <taxon>Eukaryota</taxon>
        <taxon>Metazoa</taxon>
        <taxon>Chordata</taxon>
        <taxon>Craniata</taxon>
        <taxon>Vertebrata</taxon>
        <taxon>Euteleostomi</taxon>
        <taxon>Amphibia</taxon>
        <taxon>Batrachia</taxon>
        <taxon>Anura</taxon>
        <taxon>Pelobatoidea</taxon>
        <taxon>Pelobatidae</taxon>
        <taxon>Pelobates</taxon>
    </lineage>
</organism>
<accession>A0AAD1WBK0</accession>
<feature type="non-terminal residue" evidence="1">
    <location>
        <position position="1"/>
    </location>
</feature>
<proteinExistence type="predicted"/>
<evidence type="ECO:0000313" key="1">
    <source>
        <dbReference type="EMBL" id="CAH2297014.1"/>
    </source>
</evidence>
<dbReference type="AlphaFoldDB" id="A0AAD1WBK0"/>
<reference evidence="1" key="1">
    <citation type="submission" date="2022-03" db="EMBL/GenBank/DDBJ databases">
        <authorList>
            <person name="Alioto T."/>
            <person name="Alioto T."/>
            <person name="Gomez Garrido J."/>
        </authorList>
    </citation>
    <scope>NUCLEOTIDE SEQUENCE</scope>
</reference>
<dbReference type="Proteomes" id="UP001295444">
    <property type="component" value="Chromosome 05"/>
</dbReference>
<evidence type="ECO:0000313" key="2">
    <source>
        <dbReference type="Proteomes" id="UP001295444"/>
    </source>
</evidence>
<keyword evidence="2" id="KW-1185">Reference proteome</keyword>
<sequence>TLLPKVTDSDIGDITWSDHAPTIVELIGEYRHRGRPPWRLNDSLLHDHTFSQTLKDALHTYFQINYTPDIHPTMLWQTHKVVIQGLLISRASYVKKKTQEEYLNLLPTLRDTTVENIANPTPQQTQVIKDTTTRIKNMALAKTAHILHKLKQKSYSQGNRAGQHLATLLRQKQSNAKIPNLFTNKGSKIHNPQDINDTMATYYHSLYNLKDLHQPTSSDIEDFLQLTTLPTLSAQQKNTLQNPVTIQEIQHTIQSLPHGK</sequence>
<gene>
    <name evidence="1" type="ORF">PECUL_23A038180</name>
</gene>
<evidence type="ECO:0008006" key="3">
    <source>
        <dbReference type="Google" id="ProtNLM"/>
    </source>
</evidence>
<name>A0AAD1WBK0_PELCU</name>
<dbReference type="EMBL" id="OW240916">
    <property type="protein sequence ID" value="CAH2297014.1"/>
    <property type="molecule type" value="Genomic_DNA"/>
</dbReference>